<dbReference type="SUPFAM" id="SSF54236">
    <property type="entry name" value="Ubiquitin-like"/>
    <property type="match status" value="1"/>
</dbReference>
<sequence>MLLGLHPPAKLLRLHPPAKLLGLHPPAKLLGLHPPAKLLGLHPPAKLLGLHPPAKLLGLHPPAKLLGLHPPAKLLGLRVSAMASNSTDVYIKRNTGKSTLFTVSMYDRVEILCDLVAKQERVDSRQVMLKYQGKQLDKYKTIQEYGIRIETILVAQILIPHDVTLILDLPNDNKDEMLISSLDSVTTLYMNIATRLSTSTDAVQLYVKDRSMPTSSCTIENSGLLNGCVVKVTLQDKNVSSEPIQDDIKEMIMSSFSAANKKVEVVFSFDTTGSMYSYLTTVREKLGVSCTRLIQDIPNIRIGIIAHGDYCDSESMYALRYTELTSNFHDLVEFAINVPATSGGDSPECYELVLQRAQQLDWSEDSAKALVLIGDNHPHPPSYTDQRLRWHDDLDLLAGMGIKVYGVQAGNDSESKHFYQELAEVSGGCYLKLDHIDVITDMFLAVCYQETDAQLLENFEQELAAAGDATQKSQALINQMKQETNFRKDEKQKIISNSSKRYVPQPWWDTTLDRATPTYKYSQDSDKWTLVRSTPLLFESTTYSTMHTTSLGIDTHRRKKTKKRCIIM</sequence>
<dbReference type="InterPro" id="IPR002035">
    <property type="entry name" value="VWF_A"/>
</dbReference>
<dbReference type="EMBL" id="JASAOG010000001">
    <property type="protein sequence ID" value="KAK0070414.1"/>
    <property type="molecule type" value="Genomic_DNA"/>
</dbReference>
<evidence type="ECO:0000259" key="1">
    <source>
        <dbReference type="PROSITE" id="PS50053"/>
    </source>
</evidence>
<evidence type="ECO:0000313" key="3">
    <source>
        <dbReference type="EMBL" id="KAK0070414.1"/>
    </source>
</evidence>
<gene>
    <name evidence="3" type="ORF">Bpfe_000397</name>
</gene>
<comment type="caution">
    <text evidence="3">The sequence shown here is derived from an EMBL/GenBank/DDBJ whole genome shotgun (WGS) entry which is preliminary data.</text>
</comment>
<evidence type="ECO:0008006" key="5">
    <source>
        <dbReference type="Google" id="ProtNLM"/>
    </source>
</evidence>
<evidence type="ECO:0000259" key="2">
    <source>
        <dbReference type="PROSITE" id="PS50234"/>
    </source>
</evidence>
<proteinExistence type="predicted"/>
<dbReference type="InterPro" id="IPR029071">
    <property type="entry name" value="Ubiquitin-like_domsf"/>
</dbReference>
<reference evidence="3" key="2">
    <citation type="submission" date="2023-04" db="EMBL/GenBank/DDBJ databases">
        <authorList>
            <person name="Bu L."/>
            <person name="Lu L."/>
            <person name="Laidemitt M.R."/>
            <person name="Zhang S.M."/>
            <person name="Mutuku M."/>
            <person name="Mkoji G."/>
            <person name="Steinauer M."/>
            <person name="Loker E.S."/>
        </authorList>
    </citation>
    <scope>NUCLEOTIDE SEQUENCE</scope>
    <source>
        <strain evidence="3">KasaAsao</strain>
        <tissue evidence="3">Whole Snail</tissue>
    </source>
</reference>
<keyword evidence="4" id="KW-1185">Reference proteome</keyword>
<dbReference type="SUPFAM" id="SSF53300">
    <property type="entry name" value="vWA-like"/>
    <property type="match status" value="1"/>
</dbReference>
<dbReference type="InterPro" id="IPR000626">
    <property type="entry name" value="Ubiquitin-like_dom"/>
</dbReference>
<dbReference type="PANTHER" id="PTHR47824">
    <property type="entry name" value="UBIQUITIN-LIKE DOMAIN-CONTAINING PROTEIN"/>
    <property type="match status" value="1"/>
</dbReference>
<feature type="domain" description="Ubiquitin-like" evidence="1">
    <location>
        <begin position="87"/>
        <end position="147"/>
    </location>
</feature>
<dbReference type="Gene3D" id="3.10.20.90">
    <property type="entry name" value="Phosphatidylinositol 3-kinase Catalytic Subunit, Chain A, domain 1"/>
    <property type="match status" value="1"/>
</dbReference>
<accession>A0AAD8FQD8</accession>
<dbReference type="PROSITE" id="PS50053">
    <property type="entry name" value="UBIQUITIN_2"/>
    <property type="match status" value="1"/>
</dbReference>
<dbReference type="InterPro" id="IPR036465">
    <property type="entry name" value="vWFA_dom_sf"/>
</dbReference>
<organism evidence="3 4">
    <name type="scientific">Biomphalaria pfeifferi</name>
    <name type="common">Bloodfluke planorb</name>
    <name type="synonym">Freshwater snail</name>
    <dbReference type="NCBI Taxonomy" id="112525"/>
    <lineage>
        <taxon>Eukaryota</taxon>
        <taxon>Metazoa</taxon>
        <taxon>Spiralia</taxon>
        <taxon>Lophotrochozoa</taxon>
        <taxon>Mollusca</taxon>
        <taxon>Gastropoda</taxon>
        <taxon>Heterobranchia</taxon>
        <taxon>Euthyneura</taxon>
        <taxon>Panpulmonata</taxon>
        <taxon>Hygrophila</taxon>
        <taxon>Lymnaeoidea</taxon>
        <taxon>Planorbidae</taxon>
        <taxon>Biomphalaria</taxon>
    </lineage>
</organism>
<evidence type="ECO:0000313" key="4">
    <source>
        <dbReference type="Proteomes" id="UP001233172"/>
    </source>
</evidence>
<reference evidence="3" key="1">
    <citation type="journal article" date="2023" name="PLoS Negl. Trop. Dis.">
        <title>A genome sequence for Biomphalaria pfeifferi, the major vector snail for the human-infecting parasite Schistosoma mansoni.</title>
        <authorList>
            <person name="Bu L."/>
            <person name="Lu L."/>
            <person name="Laidemitt M.R."/>
            <person name="Zhang S.M."/>
            <person name="Mutuku M."/>
            <person name="Mkoji G."/>
            <person name="Steinauer M."/>
            <person name="Loker E.S."/>
        </authorList>
    </citation>
    <scope>NUCLEOTIDE SEQUENCE</scope>
    <source>
        <strain evidence="3">KasaAsao</strain>
    </source>
</reference>
<feature type="domain" description="VWFA" evidence="2">
    <location>
        <begin position="264"/>
        <end position="463"/>
    </location>
</feature>
<protein>
    <recommendedName>
        <fullName evidence="5">Ubiquitin-like domain-containing protein</fullName>
    </recommendedName>
</protein>
<dbReference type="PANTHER" id="PTHR47824:SF3">
    <property type="entry name" value="UBIQUITIN-LIKE DOMAIN-CONTAINING PROTEIN"/>
    <property type="match status" value="1"/>
</dbReference>
<dbReference type="Proteomes" id="UP001233172">
    <property type="component" value="Unassembled WGS sequence"/>
</dbReference>
<dbReference type="AlphaFoldDB" id="A0AAD8FQD8"/>
<dbReference type="CDD" id="cd00198">
    <property type="entry name" value="vWFA"/>
    <property type="match status" value="1"/>
</dbReference>
<dbReference type="Pfam" id="PF00240">
    <property type="entry name" value="ubiquitin"/>
    <property type="match status" value="1"/>
</dbReference>
<dbReference type="PROSITE" id="PS50234">
    <property type="entry name" value="VWFA"/>
    <property type="match status" value="1"/>
</dbReference>
<dbReference type="Gene3D" id="3.40.50.410">
    <property type="entry name" value="von Willebrand factor, type A domain"/>
    <property type="match status" value="1"/>
</dbReference>
<name>A0AAD8FQD8_BIOPF</name>